<dbReference type="InterPro" id="IPR001343">
    <property type="entry name" value="Hemolysn_Ca-bd"/>
</dbReference>
<dbReference type="AlphaFoldDB" id="A0A1B2EEJ0"/>
<sequence length="544" mass="56964">MYISPTGSGTKDGSSWANAGTISSLSSFIAKAGSNGEVLLRADQGAYQVTGQTTIRTGGEAGAPVTVRGVDATGKSMNAQFVGTRATDWSTGKPEGSEVFRLLAGADHLKFQNMAFENIGNGAFRIGADIKDLTLEHMQANNVRRFLEDTISSGYASASVDGLTVRDVNIDKFSQNAIKLRYDSRNILIEGVTGNGDANTPEKYVQGIALDDTAHNVVFRNVVMRGSNARGSSTEYWNGDGFTTESGNYNIRFENTVASGNTDAGYDLKSSDTVLINTIAEGNNRNYRFWSTSIAMEGGQSRDPYYFGGSASTDHIWLAEGAHARISGGSILDQNASVTVFDLWKTGAILEVNGTTITTSGKLSGLGSNSQVLMTTTTAPEEAPPPALQTIMGTAGHDVLSGGASSDTINGLAGNDTLSGGAGSDRLTGGAGQDVLSGGSGRDSFCFNAVSESGSSKTVDTIKDFVLGEDKIDYSLIDANTKSVGNQSFVFIGDAKFSKAAGELRAFSVNGITEVHGDVNGDSQVDICVKLSGILRLSAQDFIL</sequence>
<dbReference type="Pfam" id="PF00353">
    <property type="entry name" value="HemolysinCabind"/>
    <property type="match status" value="1"/>
</dbReference>
<evidence type="ECO:0000256" key="3">
    <source>
        <dbReference type="ARBA" id="ARBA00022525"/>
    </source>
</evidence>
<dbReference type="PANTHER" id="PTHR38340">
    <property type="entry name" value="S-LAYER PROTEIN"/>
    <property type="match status" value="1"/>
</dbReference>
<evidence type="ECO:0000313" key="6">
    <source>
        <dbReference type="EMBL" id="ANY78272.1"/>
    </source>
</evidence>
<evidence type="ECO:0000256" key="4">
    <source>
        <dbReference type="ARBA" id="ARBA00022737"/>
    </source>
</evidence>
<protein>
    <recommendedName>
        <fullName evidence="5">Peptidase M10 serralysin C-terminal domain-containing protein</fullName>
    </recommendedName>
</protein>
<keyword evidence="4" id="KW-0677">Repeat</keyword>
<dbReference type="GO" id="GO:0005615">
    <property type="term" value="C:extracellular space"/>
    <property type="evidence" value="ECO:0007669"/>
    <property type="project" value="InterPro"/>
</dbReference>
<dbReference type="SUPFAM" id="SSF51120">
    <property type="entry name" value="beta-Roll"/>
    <property type="match status" value="1"/>
</dbReference>
<dbReference type="InterPro" id="IPR006626">
    <property type="entry name" value="PbH1"/>
</dbReference>
<accession>A0A1B2EEJ0</accession>
<dbReference type="GO" id="GO:0005509">
    <property type="term" value="F:calcium ion binding"/>
    <property type="evidence" value="ECO:0007669"/>
    <property type="project" value="InterPro"/>
</dbReference>
<dbReference type="InterPro" id="IPR013858">
    <property type="entry name" value="Peptidase_M10B_C"/>
</dbReference>
<dbReference type="InterPro" id="IPR018511">
    <property type="entry name" value="Hemolysin-typ_Ca-bd_CS"/>
</dbReference>
<feature type="domain" description="Peptidase M10 serralysin C-terminal" evidence="5">
    <location>
        <begin position="406"/>
        <end position="543"/>
    </location>
</feature>
<dbReference type="InterPro" id="IPR050557">
    <property type="entry name" value="RTX_toxin/Mannuronan_C5-epim"/>
</dbReference>
<comment type="subcellular location">
    <subcellularLocation>
        <location evidence="2">Secreted</location>
    </subcellularLocation>
</comment>
<keyword evidence="3" id="KW-0964">Secreted</keyword>
<dbReference type="InterPro" id="IPR011049">
    <property type="entry name" value="Serralysin-like_metalloprot_C"/>
</dbReference>
<gene>
    <name evidence="6" type="ORF">BB934_08515</name>
</gene>
<reference evidence="6" key="1">
    <citation type="submission" date="2016-07" db="EMBL/GenBank/DDBJ databases">
        <title>Microvirga ossetica sp. nov. a new species of rhizobia isolated from root nodules of the legume species Vicia alpestris Steven originated from North Ossetia region in the Caucasus.</title>
        <authorList>
            <person name="Safronova V.I."/>
            <person name="Kuznetsova I.G."/>
            <person name="Sazanova A.L."/>
            <person name="Belimov A."/>
            <person name="Andronov E."/>
            <person name="Osledkin Y.S."/>
            <person name="Onishchuk O.P."/>
            <person name="Kurchak O.N."/>
            <person name="Shaposhnikov A.I."/>
            <person name="Willems A."/>
            <person name="Tikhonovich I.A."/>
        </authorList>
    </citation>
    <scope>NUCLEOTIDE SEQUENCE [LARGE SCALE GENOMIC DNA]</scope>
    <source>
        <strain evidence="6">V5/3M</strain>
    </source>
</reference>
<proteinExistence type="predicted"/>
<evidence type="ECO:0000259" key="5">
    <source>
        <dbReference type="Pfam" id="PF08548"/>
    </source>
</evidence>
<dbReference type="Gene3D" id="2.150.10.10">
    <property type="entry name" value="Serralysin-like metalloprotease, C-terminal"/>
    <property type="match status" value="1"/>
</dbReference>
<dbReference type="PRINTS" id="PR00313">
    <property type="entry name" value="CABNDNGRPT"/>
</dbReference>
<dbReference type="KEGG" id="moc:BB934_08515"/>
<dbReference type="SMART" id="SM00710">
    <property type="entry name" value="PbH1"/>
    <property type="match status" value="5"/>
</dbReference>
<dbReference type="PANTHER" id="PTHR38340:SF1">
    <property type="entry name" value="S-LAYER PROTEIN"/>
    <property type="match status" value="1"/>
</dbReference>
<dbReference type="InterPro" id="IPR011050">
    <property type="entry name" value="Pectin_lyase_fold/virulence"/>
</dbReference>
<dbReference type="PROSITE" id="PS00330">
    <property type="entry name" value="HEMOLYSIN_CALCIUM"/>
    <property type="match status" value="2"/>
</dbReference>
<name>A0A1B2EEJ0_9HYPH</name>
<dbReference type="SUPFAM" id="SSF51126">
    <property type="entry name" value="Pectin lyase-like"/>
    <property type="match status" value="1"/>
</dbReference>
<evidence type="ECO:0000256" key="1">
    <source>
        <dbReference type="ARBA" id="ARBA00001913"/>
    </source>
</evidence>
<comment type="cofactor">
    <cofactor evidence="1">
        <name>Ca(2+)</name>
        <dbReference type="ChEBI" id="CHEBI:29108"/>
    </cofactor>
</comment>
<organism evidence="6">
    <name type="scientific">Microvirga ossetica</name>
    <dbReference type="NCBI Taxonomy" id="1882682"/>
    <lineage>
        <taxon>Bacteria</taxon>
        <taxon>Pseudomonadati</taxon>
        <taxon>Pseudomonadota</taxon>
        <taxon>Alphaproteobacteria</taxon>
        <taxon>Hyphomicrobiales</taxon>
        <taxon>Methylobacteriaceae</taxon>
        <taxon>Microvirga</taxon>
    </lineage>
</organism>
<dbReference type="Pfam" id="PF08548">
    <property type="entry name" value="Peptidase_M10_C"/>
    <property type="match status" value="1"/>
</dbReference>
<evidence type="ECO:0000256" key="2">
    <source>
        <dbReference type="ARBA" id="ARBA00004613"/>
    </source>
</evidence>
<dbReference type="EMBL" id="CP016616">
    <property type="protein sequence ID" value="ANY78272.1"/>
    <property type="molecule type" value="Genomic_DNA"/>
</dbReference>